<evidence type="ECO:0000256" key="4">
    <source>
        <dbReference type="ARBA" id="ARBA00022475"/>
    </source>
</evidence>
<dbReference type="PROSITE" id="PS00217">
    <property type="entry name" value="SUGAR_TRANSPORT_2"/>
    <property type="match status" value="1"/>
</dbReference>
<dbReference type="InterPro" id="IPR020846">
    <property type="entry name" value="MFS_dom"/>
</dbReference>
<proteinExistence type="inferred from homology"/>
<dbReference type="InterPro" id="IPR005828">
    <property type="entry name" value="MFS_sugar_transport-like"/>
</dbReference>
<dbReference type="PROSITE" id="PS50850">
    <property type="entry name" value="MFS"/>
    <property type="match status" value="1"/>
</dbReference>
<dbReference type="PANTHER" id="PTHR48020:SF12">
    <property type="entry name" value="PROTON MYO-INOSITOL COTRANSPORTER"/>
    <property type="match status" value="1"/>
</dbReference>
<keyword evidence="7 10" id="KW-1133">Transmembrane helix</keyword>
<feature type="transmembrane region" description="Helical" evidence="10">
    <location>
        <begin position="373"/>
        <end position="397"/>
    </location>
</feature>
<dbReference type="PRINTS" id="PR00171">
    <property type="entry name" value="SUGRTRNSPORT"/>
</dbReference>
<dbReference type="PANTHER" id="PTHR48020">
    <property type="entry name" value="PROTON MYO-INOSITOL COTRANSPORTER"/>
    <property type="match status" value="1"/>
</dbReference>
<dbReference type="InterPro" id="IPR047984">
    <property type="entry name" value="XylE-like"/>
</dbReference>
<protein>
    <submittedName>
        <fullName evidence="12">Sugar porter family MFS transporter</fullName>
    </submittedName>
</protein>
<evidence type="ECO:0000256" key="10">
    <source>
        <dbReference type="SAM" id="Phobius"/>
    </source>
</evidence>
<keyword evidence="6 10" id="KW-0812">Transmembrane</keyword>
<name>A0A6L5GTX6_9FIRM</name>
<gene>
    <name evidence="12" type="ORF">FRC53_09910</name>
</gene>
<evidence type="ECO:0000313" key="13">
    <source>
        <dbReference type="Proteomes" id="UP000473648"/>
    </source>
</evidence>
<feature type="transmembrane region" description="Helical" evidence="10">
    <location>
        <begin position="90"/>
        <end position="112"/>
    </location>
</feature>
<reference evidence="12" key="1">
    <citation type="journal article" date="2020" name="Appl. Environ. Microbiol.">
        <title>Medium-Chain Fatty Acid Synthesis by 'Candidatus Weimeria bifida' gen. nov., sp. nov., and 'Candidatus Pseudoramibacter fermentans' sp. nov.</title>
        <authorList>
            <person name="Scarborough M.J."/>
            <person name="Myers K.S."/>
            <person name="Donohue T.J."/>
            <person name="Noguera D.R."/>
        </authorList>
    </citation>
    <scope>NUCLEOTIDE SEQUENCE</scope>
    <source>
        <strain evidence="12">EUB1.1</strain>
    </source>
</reference>
<feature type="transmembrane region" description="Helical" evidence="10">
    <location>
        <begin position="158"/>
        <end position="177"/>
    </location>
</feature>
<feature type="transmembrane region" description="Helical" evidence="10">
    <location>
        <begin position="335"/>
        <end position="361"/>
    </location>
</feature>
<keyword evidence="3 9" id="KW-0813">Transport</keyword>
<dbReference type="Proteomes" id="UP000473648">
    <property type="component" value="Unassembled WGS sequence"/>
</dbReference>
<feature type="transmembrane region" description="Helical" evidence="10">
    <location>
        <begin position="36"/>
        <end position="53"/>
    </location>
</feature>
<comment type="subcellular location">
    <subcellularLocation>
        <location evidence="1">Cell membrane</location>
        <topology evidence="1">Multi-pass membrane protein</topology>
    </subcellularLocation>
</comment>
<keyword evidence="5" id="KW-0762">Sugar transport</keyword>
<dbReference type="GO" id="GO:0022857">
    <property type="term" value="F:transmembrane transporter activity"/>
    <property type="evidence" value="ECO:0007669"/>
    <property type="project" value="InterPro"/>
</dbReference>
<comment type="similarity">
    <text evidence="2 9">Belongs to the major facilitator superfamily. Sugar transporter (TC 2.A.1.1) family.</text>
</comment>
<evidence type="ECO:0000256" key="1">
    <source>
        <dbReference type="ARBA" id="ARBA00004651"/>
    </source>
</evidence>
<dbReference type="GO" id="GO:0005886">
    <property type="term" value="C:plasma membrane"/>
    <property type="evidence" value="ECO:0007669"/>
    <property type="project" value="UniProtKB-SubCell"/>
</dbReference>
<evidence type="ECO:0000256" key="7">
    <source>
        <dbReference type="ARBA" id="ARBA00022989"/>
    </source>
</evidence>
<feature type="transmembrane region" description="Helical" evidence="10">
    <location>
        <begin position="403"/>
        <end position="424"/>
    </location>
</feature>
<dbReference type="Pfam" id="PF00083">
    <property type="entry name" value="Sugar_tr"/>
    <property type="match status" value="1"/>
</dbReference>
<dbReference type="InterPro" id="IPR050814">
    <property type="entry name" value="Myo-inositol_Transporter"/>
</dbReference>
<feature type="transmembrane region" description="Helical" evidence="10">
    <location>
        <begin position="240"/>
        <end position="264"/>
    </location>
</feature>
<keyword evidence="8 10" id="KW-0472">Membrane</keyword>
<dbReference type="NCBIfam" id="TIGR00879">
    <property type="entry name" value="SP"/>
    <property type="match status" value="1"/>
</dbReference>
<evidence type="ECO:0000256" key="3">
    <source>
        <dbReference type="ARBA" id="ARBA00022448"/>
    </source>
</evidence>
<evidence type="ECO:0000256" key="5">
    <source>
        <dbReference type="ARBA" id="ARBA00022597"/>
    </source>
</evidence>
<organism evidence="12 13">
    <name type="scientific">Candidatus Pseudoramibacter fermentans</name>
    <dbReference type="NCBI Taxonomy" id="2594427"/>
    <lineage>
        <taxon>Bacteria</taxon>
        <taxon>Bacillati</taxon>
        <taxon>Bacillota</taxon>
        <taxon>Clostridia</taxon>
        <taxon>Eubacteriales</taxon>
        <taxon>Eubacteriaceae</taxon>
        <taxon>Pseudoramibacter</taxon>
    </lineage>
</organism>
<dbReference type="InterPro" id="IPR036259">
    <property type="entry name" value="MFS_trans_sf"/>
</dbReference>
<feature type="transmembrane region" description="Helical" evidence="10">
    <location>
        <begin position="308"/>
        <end position="329"/>
    </location>
</feature>
<evidence type="ECO:0000256" key="2">
    <source>
        <dbReference type="ARBA" id="ARBA00010992"/>
    </source>
</evidence>
<sequence length="464" mass="51019">MTLGGLLFGVDTGVINGAIPYMASPQQLDLTPAEEGLVTSGITLGAALGALAAGKLADRYGRKHLLIGLAVLFFAGTLCCSMAPNAILMIIFRFLLGLAVGGASVIVPAYLAEIATASTRGRLVTQNELMITGGQLLAFTVNALLGSCFPQVGNIWRYMIAFGMIPSIMLFIGMWRVPESPRWLVMKGKQKSALEVLQRIRSSHQQSLQEIQSVDSVMKRNKDIKRAHFRDLSHPWMRNLVLIGIGLGIVQQFVGINIMMYYGTSILMKVGFGHRAALIANIGNGLTSFIATAVGMQLMYTVNRRRMLLTGIIGTGSSMAMLTLAIIWLKGTIVLPYVVISMTMCFLAFFQSCVSPTTWVLLSEIFPQSLRGLGMGISTFCLWLANFMVGFTFPIMMAHWGGVGTFAFFITCNILSLFFAYSFVPETQGKTLEQIQIELRQRTTIKRHHHHHPMNSYGNNWQNN</sequence>
<evidence type="ECO:0000259" key="11">
    <source>
        <dbReference type="PROSITE" id="PS50850"/>
    </source>
</evidence>
<dbReference type="FunFam" id="1.20.1250.20:FF:000218">
    <property type="entry name" value="facilitated trehalose transporter Tret1"/>
    <property type="match status" value="1"/>
</dbReference>
<feature type="transmembrane region" description="Helical" evidence="10">
    <location>
        <begin position="276"/>
        <end position="296"/>
    </location>
</feature>
<dbReference type="InterPro" id="IPR005829">
    <property type="entry name" value="Sugar_transporter_CS"/>
</dbReference>
<evidence type="ECO:0000313" key="12">
    <source>
        <dbReference type="EMBL" id="MQM73704.1"/>
    </source>
</evidence>
<dbReference type="Gene3D" id="1.20.1250.20">
    <property type="entry name" value="MFS general substrate transporter like domains"/>
    <property type="match status" value="1"/>
</dbReference>
<dbReference type="InterPro" id="IPR003663">
    <property type="entry name" value="Sugar/inositol_transpt"/>
</dbReference>
<dbReference type="SUPFAM" id="SSF103473">
    <property type="entry name" value="MFS general substrate transporter"/>
    <property type="match status" value="1"/>
</dbReference>
<feature type="transmembrane region" description="Helical" evidence="10">
    <location>
        <begin position="65"/>
        <end position="84"/>
    </location>
</feature>
<keyword evidence="13" id="KW-1185">Reference proteome</keyword>
<accession>A0A6L5GTX6</accession>
<evidence type="ECO:0000256" key="8">
    <source>
        <dbReference type="ARBA" id="ARBA00023136"/>
    </source>
</evidence>
<keyword evidence="4" id="KW-1003">Cell membrane</keyword>
<evidence type="ECO:0000256" key="6">
    <source>
        <dbReference type="ARBA" id="ARBA00022692"/>
    </source>
</evidence>
<dbReference type="PROSITE" id="PS00216">
    <property type="entry name" value="SUGAR_TRANSPORT_1"/>
    <property type="match status" value="1"/>
</dbReference>
<dbReference type="CDD" id="cd17359">
    <property type="entry name" value="MFS_XylE_like"/>
    <property type="match status" value="1"/>
</dbReference>
<dbReference type="EMBL" id="VOGB01000006">
    <property type="protein sequence ID" value="MQM73704.1"/>
    <property type="molecule type" value="Genomic_DNA"/>
</dbReference>
<comment type="caution">
    <text evidence="12">The sequence shown here is derived from an EMBL/GenBank/DDBJ whole genome shotgun (WGS) entry which is preliminary data.</text>
</comment>
<dbReference type="AlphaFoldDB" id="A0A6L5GTX6"/>
<feature type="domain" description="Major facilitator superfamily (MFS) profile" evidence="11">
    <location>
        <begin position="1"/>
        <end position="428"/>
    </location>
</feature>
<feature type="transmembrane region" description="Helical" evidence="10">
    <location>
        <begin position="133"/>
        <end position="152"/>
    </location>
</feature>
<evidence type="ECO:0000256" key="9">
    <source>
        <dbReference type="RuleBase" id="RU003346"/>
    </source>
</evidence>